<keyword evidence="3" id="KW-0804">Transcription</keyword>
<evidence type="ECO:0000259" key="6">
    <source>
        <dbReference type="PROSITE" id="PS50977"/>
    </source>
</evidence>
<evidence type="ECO:0000313" key="7">
    <source>
        <dbReference type="EMBL" id="GMA32739.1"/>
    </source>
</evidence>
<sequence length="214" mass="23277">MEDELHDDGAAVREPLDAVEAPEPRRPGRRRDAAKDAAIVAAAHQLLVERGFDAMTMDDVAERAGVGKATVYRRWTTKVHLAVEAMTTAIPALTLDAVPDTGSLRGDLMTIPALIHRAREDAATDLLGPARDHPEIADQLHQRLARDRVTVLRGLLERAQVRGEVAPDRDLDLIAVVGPAVIFYAKAFSGEVFSPELLERVIDGVVLPLALLRP</sequence>
<dbReference type="InterPro" id="IPR011075">
    <property type="entry name" value="TetR_C"/>
</dbReference>
<dbReference type="AlphaFoldDB" id="A0AA38CUE2"/>
<feature type="region of interest" description="Disordered" evidence="5">
    <location>
        <begin position="1"/>
        <end position="33"/>
    </location>
</feature>
<gene>
    <name evidence="7" type="ORF">GCM10025875_27310</name>
</gene>
<dbReference type="SUPFAM" id="SSF46689">
    <property type="entry name" value="Homeodomain-like"/>
    <property type="match status" value="1"/>
</dbReference>
<dbReference type="RefSeq" id="WP_284252753.1">
    <property type="nucleotide sequence ID" value="NZ_BSUM01000001.1"/>
</dbReference>
<dbReference type="InterPro" id="IPR001647">
    <property type="entry name" value="HTH_TetR"/>
</dbReference>
<dbReference type="PANTHER" id="PTHR30055">
    <property type="entry name" value="HTH-TYPE TRANSCRIPTIONAL REGULATOR RUTR"/>
    <property type="match status" value="1"/>
</dbReference>
<dbReference type="PROSITE" id="PS50977">
    <property type="entry name" value="HTH_TETR_2"/>
    <property type="match status" value="1"/>
</dbReference>
<evidence type="ECO:0000256" key="2">
    <source>
        <dbReference type="ARBA" id="ARBA00023125"/>
    </source>
</evidence>
<dbReference type="GO" id="GO:0000976">
    <property type="term" value="F:transcription cis-regulatory region binding"/>
    <property type="evidence" value="ECO:0007669"/>
    <property type="project" value="TreeGrafter"/>
</dbReference>
<dbReference type="InterPro" id="IPR023772">
    <property type="entry name" value="DNA-bd_HTH_TetR-type_CS"/>
</dbReference>
<name>A0AA38CUE2_9MICO</name>
<dbReference type="InterPro" id="IPR050109">
    <property type="entry name" value="HTH-type_TetR-like_transc_reg"/>
</dbReference>
<keyword evidence="2 4" id="KW-0238">DNA-binding</keyword>
<keyword evidence="1" id="KW-0805">Transcription regulation</keyword>
<dbReference type="Pfam" id="PF16859">
    <property type="entry name" value="TetR_C_11"/>
    <property type="match status" value="1"/>
</dbReference>
<evidence type="ECO:0000256" key="1">
    <source>
        <dbReference type="ARBA" id="ARBA00023015"/>
    </source>
</evidence>
<reference evidence="7" key="1">
    <citation type="journal article" date="2014" name="Int. J. Syst. Evol. Microbiol.">
        <title>Complete genome sequence of Corynebacterium casei LMG S-19264T (=DSM 44701T), isolated from a smear-ripened cheese.</title>
        <authorList>
            <consortium name="US DOE Joint Genome Institute (JGI-PGF)"/>
            <person name="Walter F."/>
            <person name="Albersmeier A."/>
            <person name="Kalinowski J."/>
            <person name="Ruckert C."/>
        </authorList>
    </citation>
    <scope>NUCLEOTIDE SEQUENCE</scope>
    <source>
        <strain evidence="7">NBRC 112290</strain>
    </source>
</reference>
<reference evidence="7" key="2">
    <citation type="submission" date="2023-02" db="EMBL/GenBank/DDBJ databases">
        <authorList>
            <person name="Sun Q."/>
            <person name="Mori K."/>
        </authorList>
    </citation>
    <scope>NUCLEOTIDE SEQUENCE</scope>
    <source>
        <strain evidence="7">NBRC 112290</strain>
    </source>
</reference>
<evidence type="ECO:0000313" key="8">
    <source>
        <dbReference type="Proteomes" id="UP001157161"/>
    </source>
</evidence>
<accession>A0AA38CUE2</accession>
<proteinExistence type="predicted"/>
<dbReference type="InterPro" id="IPR009057">
    <property type="entry name" value="Homeodomain-like_sf"/>
</dbReference>
<protein>
    <submittedName>
        <fullName evidence="7">TetR family transcriptional regulator</fullName>
    </submittedName>
</protein>
<dbReference type="InterPro" id="IPR036271">
    <property type="entry name" value="Tet_transcr_reg_TetR-rel_C_sf"/>
</dbReference>
<feature type="DNA-binding region" description="H-T-H motif" evidence="4">
    <location>
        <begin position="56"/>
        <end position="75"/>
    </location>
</feature>
<dbReference type="Gene3D" id="1.10.10.60">
    <property type="entry name" value="Homeodomain-like"/>
    <property type="match status" value="1"/>
</dbReference>
<keyword evidence="8" id="KW-1185">Reference proteome</keyword>
<dbReference type="PANTHER" id="PTHR30055:SF148">
    <property type="entry name" value="TETR-FAMILY TRANSCRIPTIONAL REGULATOR"/>
    <property type="match status" value="1"/>
</dbReference>
<feature type="compositionally biased region" description="Basic and acidic residues" evidence="5">
    <location>
        <begin position="7"/>
        <end position="33"/>
    </location>
</feature>
<feature type="domain" description="HTH tetR-type" evidence="6">
    <location>
        <begin position="33"/>
        <end position="93"/>
    </location>
</feature>
<evidence type="ECO:0000256" key="5">
    <source>
        <dbReference type="SAM" id="MobiDB-lite"/>
    </source>
</evidence>
<dbReference type="PRINTS" id="PR00455">
    <property type="entry name" value="HTHTETR"/>
</dbReference>
<organism evidence="7 8">
    <name type="scientific">Litorihabitans aurantiacus</name>
    <dbReference type="NCBI Taxonomy" id="1930061"/>
    <lineage>
        <taxon>Bacteria</taxon>
        <taxon>Bacillati</taxon>
        <taxon>Actinomycetota</taxon>
        <taxon>Actinomycetes</taxon>
        <taxon>Micrococcales</taxon>
        <taxon>Beutenbergiaceae</taxon>
        <taxon>Litorihabitans</taxon>
    </lineage>
</organism>
<dbReference type="EMBL" id="BSUM01000001">
    <property type="protein sequence ID" value="GMA32739.1"/>
    <property type="molecule type" value="Genomic_DNA"/>
</dbReference>
<dbReference type="Gene3D" id="1.10.357.10">
    <property type="entry name" value="Tetracycline Repressor, domain 2"/>
    <property type="match status" value="1"/>
</dbReference>
<evidence type="ECO:0000256" key="3">
    <source>
        <dbReference type="ARBA" id="ARBA00023163"/>
    </source>
</evidence>
<comment type="caution">
    <text evidence="7">The sequence shown here is derived from an EMBL/GenBank/DDBJ whole genome shotgun (WGS) entry which is preliminary data.</text>
</comment>
<dbReference type="SUPFAM" id="SSF48498">
    <property type="entry name" value="Tetracyclin repressor-like, C-terminal domain"/>
    <property type="match status" value="1"/>
</dbReference>
<dbReference type="Pfam" id="PF00440">
    <property type="entry name" value="TetR_N"/>
    <property type="match status" value="1"/>
</dbReference>
<dbReference type="Proteomes" id="UP001157161">
    <property type="component" value="Unassembled WGS sequence"/>
</dbReference>
<dbReference type="GO" id="GO:0003700">
    <property type="term" value="F:DNA-binding transcription factor activity"/>
    <property type="evidence" value="ECO:0007669"/>
    <property type="project" value="TreeGrafter"/>
</dbReference>
<dbReference type="PROSITE" id="PS01081">
    <property type="entry name" value="HTH_TETR_1"/>
    <property type="match status" value="1"/>
</dbReference>
<evidence type="ECO:0000256" key="4">
    <source>
        <dbReference type="PROSITE-ProRule" id="PRU00335"/>
    </source>
</evidence>